<dbReference type="Gene3D" id="1.25.40.880">
    <property type="entry name" value="Alkyl sulfatase, dimerisation domain"/>
    <property type="match status" value="1"/>
</dbReference>
<protein>
    <submittedName>
        <fullName evidence="6">Alkyl sulfatase</fullName>
        <ecNumber evidence="6">3.1.6.-</ecNumber>
    </submittedName>
</protein>
<feature type="domain" description="Metallo-beta-lactamase" evidence="5">
    <location>
        <begin position="132"/>
        <end position="354"/>
    </location>
</feature>
<dbReference type="EC" id="3.1.6.-" evidence="6"/>
<keyword evidence="1" id="KW-0479">Metal-binding</keyword>
<dbReference type="InterPro" id="IPR038536">
    <property type="entry name" value="Alkyl/aryl-sulf_dimr_sf"/>
</dbReference>
<dbReference type="InterPro" id="IPR044097">
    <property type="entry name" value="Bds1/SdsA1_MBL-fold"/>
</dbReference>
<dbReference type="GO" id="GO:0046983">
    <property type="term" value="F:protein dimerization activity"/>
    <property type="evidence" value="ECO:0007669"/>
    <property type="project" value="InterPro"/>
</dbReference>
<dbReference type="SMART" id="SM00849">
    <property type="entry name" value="Lactamase_B"/>
    <property type="match status" value="1"/>
</dbReference>
<evidence type="ECO:0000256" key="1">
    <source>
        <dbReference type="ARBA" id="ARBA00022723"/>
    </source>
</evidence>
<dbReference type="InterPro" id="IPR029228">
    <property type="entry name" value="Alkyl_sulf_dimr"/>
</dbReference>
<dbReference type="AlphaFoldDB" id="A0A160U0V9"/>
<evidence type="ECO:0000256" key="3">
    <source>
        <dbReference type="ARBA" id="ARBA00022833"/>
    </source>
</evidence>
<dbReference type="InterPro" id="IPR001279">
    <property type="entry name" value="Metallo-B-lactamas"/>
</dbReference>
<organism evidence="6">
    <name type="scientific">hydrothermal vent metagenome</name>
    <dbReference type="NCBI Taxonomy" id="652676"/>
    <lineage>
        <taxon>unclassified sequences</taxon>
        <taxon>metagenomes</taxon>
        <taxon>ecological metagenomes</taxon>
    </lineage>
</organism>
<dbReference type="SUPFAM" id="SSF55718">
    <property type="entry name" value="SCP-like"/>
    <property type="match status" value="1"/>
</dbReference>
<dbReference type="GO" id="GO:0018909">
    <property type="term" value="P:dodecyl sulfate metabolic process"/>
    <property type="evidence" value="ECO:0007669"/>
    <property type="project" value="InterPro"/>
</dbReference>
<dbReference type="GO" id="GO:0018741">
    <property type="term" value="F:linear primary-alkylsulfatase activity"/>
    <property type="evidence" value="ECO:0007669"/>
    <property type="project" value="InterPro"/>
</dbReference>
<evidence type="ECO:0000256" key="4">
    <source>
        <dbReference type="ARBA" id="ARBA00033751"/>
    </source>
</evidence>
<dbReference type="PANTHER" id="PTHR43223">
    <property type="entry name" value="ALKYL/ARYL-SULFATASE"/>
    <property type="match status" value="1"/>
</dbReference>
<dbReference type="InterPro" id="IPR052195">
    <property type="entry name" value="Bact_Alkyl/Aryl-Sulfatase"/>
</dbReference>
<accession>A0A160U0V9</accession>
<dbReference type="PROSITE" id="PS51257">
    <property type="entry name" value="PROKAR_LIPOPROTEIN"/>
    <property type="match status" value="1"/>
</dbReference>
<dbReference type="SUPFAM" id="SSF56281">
    <property type="entry name" value="Metallo-hydrolase/oxidoreductase"/>
    <property type="match status" value="1"/>
</dbReference>
<keyword evidence="2 6" id="KW-0378">Hydrolase</keyword>
<dbReference type="Pfam" id="PF14863">
    <property type="entry name" value="Alkyl_sulf_dimr"/>
    <property type="match status" value="1"/>
</dbReference>
<evidence type="ECO:0000259" key="5">
    <source>
        <dbReference type="SMART" id="SM00849"/>
    </source>
</evidence>
<keyword evidence="3" id="KW-0862">Zinc</keyword>
<dbReference type="PANTHER" id="PTHR43223:SF1">
    <property type="entry name" value="ALKYL_ARYL-SULFATASE BDS1"/>
    <property type="match status" value="1"/>
</dbReference>
<dbReference type="EMBL" id="CZQD01000019">
    <property type="protein sequence ID" value="CUS56244.1"/>
    <property type="molecule type" value="Genomic_DNA"/>
</dbReference>
<dbReference type="GO" id="GO:0046872">
    <property type="term" value="F:metal ion binding"/>
    <property type="evidence" value="ECO:0007669"/>
    <property type="project" value="UniProtKB-KW"/>
</dbReference>
<name>A0A160U0V9_9ZZZZ</name>
<dbReference type="Gene3D" id="3.60.15.30">
    <property type="entry name" value="Metallo-beta-lactamase domain"/>
    <property type="match status" value="1"/>
</dbReference>
<evidence type="ECO:0000256" key="2">
    <source>
        <dbReference type="ARBA" id="ARBA00022801"/>
    </source>
</evidence>
<comment type="similarity">
    <text evidence="4">Belongs to the metallo-beta-lactamase superfamily. Type III sulfatase family.</text>
</comment>
<dbReference type="InterPro" id="IPR036527">
    <property type="entry name" value="SCP2_sterol-bd_dom_sf"/>
</dbReference>
<dbReference type="CDD" id="cd07710">
    <property type="entry name" value="arylsulfatase_Sdsa1-like_MBL-fold"/>
    <property type="match status" value="1"/>
</dbReference>
<dbReference type="Gene3D" id="3.30.1050.10">
    <property type="entry name" value="SCP2 sterol-binding domain"/>
    <property type="match status" value="1"/>
</dbReference>
<sequence>MRVLFGVAAAILLVACSPGIQTNIPESMAKAPPKGEATDTTRAANAAVADRLPLEDTSDFVDATRGLLAQLKQDTITDVDGNVVWQVSRRDFIDGDSPDTVNPSLWRQERLNSEHGLFEVMDGIYQVRGYDLAVMSVIRGDTGWIIVDPLLSQETAAAALGLVNDTLGNRPVTGVIYTHSHGDHFGGVRGVIDEADIEARGVPVLAPVGFTESAVAENLLAGNYMSRRAVLMFGNTLPSGPTGQVGVGLGPALSQGTIGLIAPTEEVPGRGTVRVVDGVTFEFVDAAGTEAPAEFMFYLPDFNALCTAEVATATFHNALTLRGAKVRDLLEWSRVIDYVLTEYGGRSDVVFASHHWPTFGQENVETFLRGQRDIYRYTHDQTVRRANRGETQFEIAEELAEPAVQSENFDTRGYYGTLNHNAKAVYQGYFGWWDGVPATFNAHPLEAKASRFIKAVGGEEAAIVIGQEAFEEGDYRWAAEVLNYAVFANPQNQVARDWLAASYEQMGFQAESGAWRDFYLTGAQELRNGLADAGAVRTRSREFVEGVPTIELFNALAVRYAPEKLSREPFELNFQFTDIEEEFVIDVGNATAFPRPGVQSDDAVATLTLSRDAFNDLILQTRSFREIAAAGEASIEGDPTALLAWFSALETPDFWFNVVEP</sequence>
<dbReference type="FunFam" id="3.60.15.30:FF:000001">
    <property type="entry name" value="Alkyl/aryl-sulfatase BDS1"/>
    <property type="match status" value="1"/>
</dbReference>
<gene>
    <name evidence="6" type="ORF">MGWOODY_Hyp2037</name>
</gene>
<dbReference type="InterPro" id="IPR036866">
    <property type="entry name" value="RibonucZ/Hydroxyglut_hydro"/>
</dbReference>
<reference evidence="6" key="1">
    <citation type="submission" date="2015-10" db="EMBL/GenBank/DDBJ databases">
        <authorList>
            <person name="Gilbert D.G."/>
        </authorList>
    </citation>
    <scope>NUCLEOTIDE SEQUENCE</scope>
</reference>
<dbReference type="Pfam" id="PF14864">
    <property type="entry name" value="Alkyl_sulf_C"/>
    <property type="match status" value="1"/>
</dbReference>
<dbReference type="Pfam" id="PF00753">
    <property type="entry name" value="Lactamase_B"/>
    <property type="match status" value="1"/>
</dbReference>
<proteinExistence type="inferred from homology"/>
<dbReference type="InterPro" id="IPR029229">
    <property type="entry name" value="Alkyl_sulf_C"/>
</dbReference>
<evidence type="ECO:0000313" key="6">
    <source>
        <dbReference type="EMBL" id="CUS56244.1"/>
    </source>
</evidence>